<evidence type="ECO:0000313" key="1">
    <source>
        <dbReference type="EMBL" id="CAG2060446.1"/>
    </source>
</evidence>
<dbReference type="Proteomes" id="UP001153148">
    <property type="component" value="Unassembled WGS sequence"/>
</dbReference>
<feature type="non-terminal residue" evidence="1">
    <location>
        <position position="129"/>
    </location>
</feature>
<comment type="caution">
    <text evidence="1">The sequence shown here is derived from an EMBL/GenBank/DDBJ whole genome shotgun (WGS) entry which is preliminary data.</text>
</comment>
<evidence type="ECO:0000313" key="2">
    <source>
        <dbReference type="Proteomes" id="UP001153148"/>
    </source>
</evidence>
<reference evidence="1" key="1">
    <citation type="submission" date="2021-03" db="EMBL/GenBank/DDBJ databases">
        <authorList>
            <person name="Tran Van P."/>
        </authorList>
    </citation>
    <scope>NUCLEOTIDE SEQUENCE</scope>
</reference>
<gene>
    <name evidence="1" type="ORF">TPAB3V08_LOCUS7402</name>
</gene>
<name>A0ABN7P3G1_TIMPD</name>
<protein>
    <submittedName>
        <fullName evidence="1">Uncharacterized protein</fullName>
    </submittedName>
</protein>
<organism evidence="1 2">
    <name type="scientific">Timema podura</name>
    <name type="common">Walking stick</name>
    <dbReference type="NCBI Taxonomy" id="61482"/>
    <lineage>
        <taxon>Eukaryota</taxon>
        <taxon>Metazoa</taxon>
        <taxon>Ecdysozoa</taxon>
        <taxon>Arthropoda</taxon>
        <taxon>Hexapoda</taxon>
        <taxon>Insecta</taxon>
        <taxon>Pterygota</taxon>
        <taxon>Neoptera</taxon>
        <taxon>Polyneoptera</taxon>
        <taxon>Phasmatodea</taxon>
        <taxon>Timematodea</taxon>
        <taxon>Timematoidea</taxon>
        <taxon>Timematidae</taxon>
        <taxon>Timema</taxon>
    </lineage>
</organism>
<dbReference type="EMBL" id="CAJPIN010012412">
    <property type="protein sequence ID" value="CAG2060446.1"/>
    <property type="molecule type" value="Genomic_DNA"/>
</dbReference>
<sequence>MFPGHSSCPTTTNVPRTFLMSHFNSRCWDLPADLFPTPIHTTLKTISLAVLFHLNYRSIPSHPCFHYYLMYFLYPNSCLDICWTSSYSIGLPRVEALLRSGELLVQKTSEEDHVPGISCRIFTVSLNTL</sequence>
<proteinExistence type="predicted"/>
<keyword evidence="2" id="KW-1185">Reference proteome</keyword>
<accession>A0ABN7P3G1</accession>